<evidence type="ECO:0000256" key="1">
    <source>
        <dbReference type="ARBA" id="ARBA00004651"/>
    </source>
</evidence>
<dbReference type="InterPro" id="IPR050171">
    <property type="entry name" value="MFS_Transporters"/>
</dbReference>
<dbReference type="InterPro" id="IPR020846">
    <property type="entry name" value="MFS_dom"/>
</dbReference>
<dbReference type="AlphaFoldDB" id="A0A7U9DU03"/>
<gene>
    <name evidence="10" type="ORF">SLI_3039</name>
</gene>
<feature type="compositionally biased region" description="Polar residues" evidence="7">
    <location>
        <begin position="442"/>
        <end position="454"/>
    </location>
</feature>
<keyword evidence="4 8" id="KW-0812">Transmembrane</keyword>
<feature type="transmembrane region" description="Helical" evidence="8">
    <location>
        <begin position="316"/>
        <end position="343"/>
    </location>
</feature>
<dbReference type="Pfam" id="PF07690">
    <property type="entry name" value="MFS_1"/>
    <property type="match status" value="1"/>
</dbReference>
<keyword evidence="2" id="KW-0813">Transport</keyword>
<dbReference type="PANTHER" id="PTHR23517">
    <property type="entry name" value="RESISTANCE PROTEIN MDTM, PUTATIVE-RELATED-RELATED"/>
    <property type="match status" value="1"/>
</dbReference>
<keyword evidence="5 8" id="KW-1133">Transmembrane helix</keyword>
<evidence type="ECO:0000256" key="5">
    <source>
        <dbReference type="ARBA" id="ARBA00022989"/>
    </source>
</evidence>
<dbReference type="Proteomes" id="UP000014062">
    <property type="component" value="Chromosome"/>
</dbReference>
<feature type="transmembrane region" description="Helical" evidence="8">
    <location>
        <begin position="99"/>
        <end position="117"/>
    </location>
</feature>
<feature type="domain" description="Major facilitator superfamily (MFS) profile" evidence="9">
    <location>
        <begin position="11"/>
        <end position="405"/>
    </location>
</feature>
<dbReference type="GO" id="GO:0022857">
    <property type="term" value="F:transmembrane transporter activity"/>
    <property type="evidence" value="ECO:0007669"/>
    <property type="project" value="InterPro"/>
</dbReference>
<comment type="subcellular location">
    <subcellularLocation>
        <location evidence="1">Cell membrane</location>
        <topology evidence="1">Multi-pass membrane protein</topology>
    </subcellularLocation>
</comment>
<dbReference type="EMBL" id="CM001889">
    <property type="protein sequence ID" value="EOY47752.1"/>
    <property type="molecule type" value="Genomic_DNA"/>
</dbReference>
<feature type="transmembrane region" description="Helical" evidence="8">
    <location>
        <begin position="20"/>
        <end position="39"/>
    </location>
</feature>
<feature type="transmembrane region" description="Helical" evidence="8">
    <location>
        <begin position="382"/>
        <end position="405"/>
    </location>
</feature>
<feature type="region of interest" description="Disordered" evidence="7">
    <location>
        <begin position="195"/>
        <end position="214"/>
    </location>
</feature>
<keyword evidence="6 8" id="KW-0472">Membrane</keyword>
<dbReference type="PANTHER" id="PTHR23517:SF2">
    <property type="entry name" value="MULTIDRUG RESISTANCE PROTEIN MDTH"/>
    <property type="match status" value="1"/>
</dbReference>
<dbReference type="CDD" id="cd17329">
    <property type="entry name" value="MFS_MdtH_MDR_like"/>
    <property type="match status" value="1"/>
</dbReference>
<name>A0A7U9DU03_STRLI</name>
<accession>A0A7U9DU03</accession>
<evidence type="ECO:0000313" key="11">
    <source>
        <dbReference type="Proteomes" id="UP000014062"/>
    </source>
</evidence>
<dbReference type="Gene3D" id="1.20.1250.20">
    <property type="entry name" value="MFS general substrate transporter like domains"/>
    <property type="match status" value="1"/>
</dbReference>
<dbReference type="GO" id="GO:0005886">
    <property type="term" value="C:plasma membrane"/>
    <property type="evidence" value="ECO:0007669"/>
    <property type="project" value="UniProtKB-SubCell"/>
</dbReference>
<evidence type="ECO:0000256" key="7">
    <source>
        <dbReference type="SAM" id="MobiDB-lite"/>
    </source>
</evidence>
<evidence type="ECO:0000256" key="6">
    <source>
        <dbReference type="ARBA" id="ARBA00023136"/>
    </source>
</evidence>
<evidence type="ECO:0000313" key="10">
    <source>
        <dbReference type="EMBL" id="EOY47752.1"/>
    </source>
</evidence>
<feature type="transmembrane region" description="Helical" evidence="8">
    <location>
        <begin position="262"/>
        <end position="279"/>
    </location>
</feature>
<organism evidence="10 11">
    <name type="scientific">Streptomyces lividans 1326</name>
    <dbReference type="NCBI Taxonomy" id="1200984"/>
    <lineage>
        <taxon>Bacteria</taxon>
        <taxon>Bacillati</taxon>
        <taxon>Actinomycetota</taxon>
        <taxon>Actinomycetes</taxon>
        <taxon>Kitasatosporales</taxon>
        <taxon>Streptomycetaceae</taxon>
        <taxon>Streptomyces</taxon>
    </lineage>
</organism>
<feature type="transmembrane region" description="Helical" evidence="8">
    <location>
        <begin position="45"/>
        <end position="70"/>
    </location>
</feature>
<proteinExistence type="predicted"/>
<dbReference type="RefSeq" id="WP_003976109.1">
    <property type="nucleotide sequence ID" value="NZ_CM001889.1"/>
</dbReference>
<feature type="transmembrane region" description="Helical" evidence="8">
    <location>
        <begin position="224"/>
        <end position="242"/>
    </location>
</feature>
<reference evidence="11" key="1">
    <citation type="journal article" date="2013" name="Genome Biol. Evol.">
        <title>The genome sequence of Streptomyces lividans 66 reveals a novel tRNA-dependent peptide biosynthetic system within a metal-related genomic island.</title>
        <authorList>
            <person name="Cruz-Morales P."/>
            <person name="Vijgenboom E."/>
            <person name="Iruegas-Bocardo F."/>
            <person name="Girard G."/>
            <person name="Yanez-Guerra L.A."/>
            <person name="Ramos-Aboites H.E."/>
            <person name="Pernodet J.L."/>
            <person name="Anne J."/>
            <person name="van Wezel G.P."/>
            <person name="Barona-Gomez F."/>
        </authorList>
    </citation>
    <scope>NUCLEOTIDE SEQUENCE [LARGE SCALE GENOMIC DNA]</scope>
    <source>
        <strain evidence="11">1326</strain>
    </source>
</reference>
<sequence>MISLGLPRIPQRARIFSSVFIDTFGWGLFAPLAFLYFSYNTGLSFSAIGSAVSAGTLAALPTALLAGWLVDRFSPKAVLVSSNLVTALGYGLYPFASEWTLIAVATFLVMAGDRLYWASWPVIVVDLASGRKLDATYAAVGTIKNFTVATGALASSGLTVVLGHGAADLVLALNVVTSLVAAVLLAGVRIPATRPGPEPGATEEEQENPGRPAPGWRDAFTDHAFTGFCFFFMLLTFAWALPSTILPAYAVEIMELPDWTPALFLGINSVAIMLAQMPVTARVSHVPRQRLIVRSGLIFVVVFTGLYLVTKVPATTAIVVLVPVMLTFTLGEMISLPAANALVASSAPAAIRGRYMSLFQLSWAVSGLFIPLLAGFVLDRGALWVCAAFGGIALLAAIGIQATAYRIAPADRPGPTPRGAKTGAPRPDHPSDEAASLDPEPSESTRPVSTKDVT</sequence>
<feature type="region of interest" description="Disordered" evidence="7">
    <location>
        <begin position="410"/>
        <end position="454"/>
    </location>
</feature>
<dbReference type="PROSITE" id="PS50850">
    <property type="entry name" value="MFS"/>
    <property type="match status" value="1"/>
</dbReference>
<dbReference type="SUPFAM" id="SSF103473">
    <property type="entry name" value="MFS general substrate transporter"/>
    <property type="match status" value="1"/>
</dbReference>
<keyword evidence="3" id="KW-1003">Cell membrane</keyword>
<feature type="transmembrane region" description="Helical" evidence="8">
    <location>
        <begin position="169"/>
        <end position="188"/>
    </location>
</feature>
<evidence type="ECO:0000256" key="3">
    <source>
        <dbReference type="ARBA" id="ARBA00022475"/>
    </source>
</evidence>
<dbReference type="InterPro" id="IPR036259">
    <property type="entry name" value="MFS_trans_sf"/>
</dbReference>
<protein>
    <submittedName>
        <fullName evidence="10">Putative membrane transport protein</fullName>
    </submittedName>
</protein>
<feature type="transmembrane region" description="Helical" evidence="8">
    <location>
        <begin position="355"/>
        <end position="376"/>
    </location>
</feature>
<feature type="transmembrane region" description="Helical" evidence="8">
    <location>
        <begin position="291"/>
        <end position="310"/>
    </location>
</feature>
<evidence type="ECO:0000256" key="2">
    <source>
        <dbReference type="ARBA" id="ARBA00022448"/>
    </source>
</evidence>
<feature type="transmembrane region" description="Helical" evidence="8">
    <location>
        <begin position="137"/>
        <end position="163"/>
    </location>
</feature>
<dbReference type="InterPro" id="IPR011701">
    <property type="entry name" value="MFS"/>
</dbReference>
<evidence type="ECO:0000256" key="4">
    <source>
        <dbReference type="ARBA" id="ARBA00022692"/>
    </source>
</evidence>
<evidence type="ECO:0000256" key="8">
    <source>
        <dbReference type="SAM" id="Phobius"/>
    </source>
</evidence>
<evidence type="ECO:0000259" key="9">
    <source>
        <dbReference type="PROSITE" id="PS50850"/>
    </source>
</evidence>